<reference evidence="3" key="1">
    <citation type="submission" date="2019-12" db="EMBL/GenBank/DDBJ databases">
        <authorList>
            <person name="Scholes J."/>
        </authorList>
    </citation>
    <scope>NUCLEOTIDE SEQUENCE</scope>
</reference>
<evidence type="ECO:0000313" key="3">
    <source>
        <dbReference type="EMBL" id="CAA0842267.1"/>
    </source>
</evidence>
<keyword evidence="4" id="KW-1185">Reference proteome</keyword>
<evidence type="ECO:0000259" key="2">
    <source>
        <dbReference type="PROSITE" id="PS51297"/>
    </source>
</evidence>
<dbReference type="PROSITE" id="PS51297">
    <property type="entry name" value="K_BOX"/>
    <property type="match status" value="1"/>
</dbReference>
<dbReference type="GO" id="GO:0005634">
    <property type="term" value="C:nucleus"/>
    <property type="evidence" value="ECO:0007669"/>
    <property type="project" value="InterPro"/>
</dbReference>
<feature type="non-terminal residue" evidence="3">
    <location>
        <position position="1"/>
    </location>
</feature>
<name>A0A9N7RQT5_STRHE</name>
<proteinExistence type="predicted"/>
<gene>
    <name evidence="3" type="ORF">SHERM_08131</name>
</gene>
<keyword evidence="1" id="KW-0175">Coiled coil</keyword>
<feature type="domain" description="K-box" evidence="2">
    <location>
        <begin position="28"/>
        <end position="118"/>
    </location>
</feature>
<accession>A0A9N7RQT5</accession>
<dbReference type="Proteomes" id="UP001153555">
    <property type="component" value="Unassembled WGS sequence"/>
</dbReference>
<dbReference type="OrthoDB" id="903546at2759"/>
<dbReference type="GO" id="GO:0003700">
    <property type="term" value="F:DNA-binding transcription factor activity"/>
    <property type="evidence" value="ECO:0007669"/>
    <property type="project" value="InterPro"/>
</dbReference>
<dbReference type="InterPro" id="IPR002487">
    <property type="entry name" value="TF_Kbox"/>
</dbReference>
<comment type="caution">
    <text evidence="3">The sequence shown here is derived from an EMBL/GenBank/DDBJ whole genome shotgun (WGS) entry which is preliminary data.</text>
</comment>
<evidence type="ECO:0000313" key="4">
    <source>
        <dbReference type="Proteomes" id="UP001153555"/>
    </source>
</evidence>
<evidence type="ECO:0000256" key="1">
    <source>
        <dbReference type="SAM" id="Coils"/>
    </source>
</evidence>
<dbReference type="Pfam" id="PF01486">
    <property type="entry name" value="K-box"/>
    <property type="match status" value="1"/>
</dbReference>
<sequence length="125" mass="14621">VIDKTIERYQTALKTPTIGPAKGLDANMQNLKDETADLRKKIELLEVSERMLMGESLDSCSKEELQQLEQQLEQSLKNIRARKIKLFEEQIDHLKQQEEHLMKENAELKKRVDSEQHSINFINFV</sequence>
<dbReference type="EMBL" id="CACSLK010034598">
    <property type="protein sequence ID" value="CAA0842267.1"/>
    <property type="molecule type" value="Genomic_DNA"/>
</dbReference>
<organism evidence="3 4">
    <name type="scientific">Striga hermonthica</name>
    <name type="common">Purple witchweed</name>
    <name type="synonym">Buchnera hermonthica</name>
    <dbReference type="NCBI Taxonomy" id="68872"/>
    <lineage>
        <taxon>Eukaryota</taxon>
        <taxon>Viridiplantae</taxon>
        <taxon>Streptophyta</taxon>
        <taxon>Embryophyta</taxon>
        <taxon>Tracheophyta</taxon>
        <taxon>Spermatophyta</taxon>
        <taxon>Magnoliopsida</taxon>
        <taxon>eudicotyledons</taxon>
        <taxon>Gunneridae</taxon>
        <taxon>Pentapetalae</taxon>
        <taxon>asterids</taxon>
        <taxon>lamiids</taxon>
        <taxon>Lamiales</taxon>
        <taxon>Orobanchaceae</taxon>
        <taxon>Buchnereae</taxon>
        <taxon>Striga</taxon>
    </lineage>
</organism>
<dbReference type="AlphaFoldDB" id="A0A9N7RQT5"/>
<feature type="coiled-coil region" evidence="1">
    <location>
        <begin position="21"/>
        <end position="111"/>
    </location>
</feature>
<protein>
    <submittedName>
        <fullName evidence="3">Agamous-like MADS-box protein AGL19</fullName>
    </submittedName>
</protein>